<dbReference type="Proteomes" id="UP000694428">
    <property type="component" value="Unplaced"/>
</dbReference>
<keyword evidence="4" id="KW-1185">Reference proteome</keyword>
<organism evidence="3 4">
    <name type="scientific">Pavo cristatus</name>
    <name type="common">Indian peafowl</name>
    <name type="synonym">Blue peafowl</name>
    <dbReference type="NCBI Taxonomy" id="9049"/>
    <lineage>
        <taxon>Eukaryota</taxon>
        <taxon>Metazoa</taxon>
        <taxon>Chordata</taxon>
        <taxon>Craniata</taxon>
        <taxon>Vertebrata</taxon>
        <taxon>Euteleostomi</taxon>
        <taxon>Archelosauria</taxon>
        <taxon>Archosauria</taxon>
        <taxon>Dinosauria</taxon>
        <taxon>Saurischia</taxon>
        <taxon>Theropoda</taxon>
        <taxon>Coelurosauria</taxon>
        <taxon>Aves</taxon>
        <taxon>Neognathae</taxon>
        <taxon>Galloanserae</taxon>
        <taxon>Galliformes</taxon>
        <taxon>Phasianidae</taxon>
        <taxon>Phasianinae</taxon>
        <taxon>Pavo</taxon>
    </lineage>
</organism>
<dbReference type="SUPFAM" id="SSF50729">
    <property type="entry name" value="PH domain-like"/>
    <property type="match status" value="1"/>
</dbReference>
<reference evidence="3" key="1">
    <citation type="submission" date="2025-08" db="UniProtKB">
        <authorList>
            <consortium name="Ensembl"/>
        </authorList>
    </citation>
    <scope>IDENTIFICATION</scope>
</reference>
<proteinExistence type="predicted"/>
<dbReference type="InterPro" id="IPR057606">
    <property type="entry name" value="SynGAP1-like_PH"/>
</dbReference>
<evidence type="ECO:0000313" key="3">
    <source>
        <dbReference type="Ensembl" id="ENSPSTP00000007233.1"/>
    </source>
</evidence>
<dbReference type="InterPro" id="IPR011993">
    <property type="entry name" value="PH-like_dom_sf"/>
</dbReference>
<feature type="region of interest" description="Disordered" evidence="1">
    <location>
        <begin position="36"/>
        <end position="93"/>
    </location>
</feature>
<name>A0A8C9L7R2_PAVCR</name>
<feature type="compositionally biased region" description="Basic and acidic residues" evidence="1">
    <location>
        <begin position="66"/>
        <end position="77"/>
    </location>
</feature>
<feature type="compositionally biased region" description="Low complexity" evidence="1">
    <location>
        <begin position="467"/>
        <end position="476"/>
    </location>
</feature>
<feature type="compositionally biased region" description="Polar residues" evidence="1">
    <location>
        <begin position="52"/>
        <end position="61"/>
    </location>
</feature>
<accession>A0A8C9L7R2</accession>
<reference evidence="3" key="2">
    <citation type="submission" date="2025-09" db="UniProtKB">
        <authorList>
            <consortium name="Ensembl"/>
        </authorList>
    </citation>
    <scope>IDENTIFICATION</scope>
</reference>
<feature type="region of interest" description="Disordered" evidence="1">
    <location>
        <begin position="111"/>
        <end position="140"/>
    </location>
</feature>
<feature type="compositionally biased region" description="Low complexity" evidence="1">
    <location>
        <begin position="489"/>
        <end position="501"/>
    </location>
</feature>
<dbReference type="Gene3D" id="2.30.29.30">
    <property type="entry name" value="Pleckstrin-homology domain (PH domain)/Phosphotyrosine-binding domain (PTB)"/>
    <property type="match status" value="1"/>
</dbReference>
<feature type="domain" description="Ras/Rap GTPase-activating protein SynGAP-like PH" evidence="2">
    <location>
        <begin position="111"/>
        <end position="201"/>
    </location>
</feature>
<dbReference type="AlphaFoldDB" id="A0A8C9L7R2"/>
<feature type="compositionally biased region" description="Basic residues" evidence="1">
    <location>
        <begin position="433"/>
        <end position="444"/>
    </location>
</feature>
<feature type="compositionally biased region" description="Polar residues" evidence="1">
    <location>
        <begin position="450"/>
        <end position="463"/>
    </location>
</feature>
<evidence type="ECO:0000256" key="1">
    <source>
        <dbReference type="SAM" id="MobiDB-lite"/>
    </source>
</evidence>
<dbReference type="Ensembl" id="ENSPSTT00000007589.1">
    <property type="protein sequence ID" value="ENSPSTP00000007233.1"/>
    <property type="gene ID" value="ENSPSTG00000005124.1"/>
</dbReference>
<protein>
    <recommendedName>
        <fullName evidence="2">Ras/Rap GTPase-activating protein SynGAP-like PH domain-containing protein</fullName>
    </recommendedName>
</protein>
<evidence type="ECO:0000259" key="2">
    <source>
        <dbReference type="Pfam" id="PF25321"/>
    </source>
</evidence>
<dbReference type="Pfam" id="PF25321">
    <property type="entry name" value="PH_RASGAP"/>
    <property type="match status" value="1"/>
</dbReference>
<feature type="compositionally biased region" description="Polar residues" evidence="1">
    <location>
        <begin position="1"/>
        <end position="11"/>
    </location>
</feature>
<feature type="compositionally biased region" description="Basic and acidic residues" evidence="1">
    <location>
        <begin position="329"/>
        <end position="346"/>
    </location>
</feature>
<sequence length="550" mass="58688">NKPPESTQGAPSTPMPPAPDVTVWDVSNFSLVDGQLVHVGRDEETSCRNRNRMGSSESSSLHPAGGRRDTDLEERSVRTAGKGTDSDGSTTSQFSNVKGLLWKRLRERKGRIVPKNESSAAAGTDGERAPSRSASHESLLPAPSAAELDLSGENVIVRPVHGSIVGEKFCFQIITGGHSRSFGCSSLAERDRWIENLRRTVQPNKVGPPGASHRSRPRCVPSCPAVPLWIRPSSCVLKYLAIHVPASPPIPHIPSSPLCPLQITSPPVPKASLCPGRCGAAVEVGTILRTDVVVGTRKDMGTRFGMETGTTAVVMGTKSDMGTTLGSDTGDRDGIRHHPRDGHSDQQQEGQWTSLGTNVGTGVETGTMVMGTRKDEGTGLGTDTGDQHGDEHNSAGHHVPQHTVVAHRGHQGHPPTPLVPTAPSQQSWARSSQRGRRSARRGARRPSGSVWSQPRSSCGSSALPSCPRVSSASSRSTRVRPPPVPSPWWPRSSRTWPTSPRTSRRVTRVAPVGSPRGRYGAAEMSPTACVAHATEWPWGSGDVLQHHGAR</sequence>
<evidence type="ECO:0000313" key="4">
    <source>
        <dbReference type="Proteomes" id="UP000694428"/>
    </source>
</evidence>
<feature type="compositionally biased region" description="Low complexity" evidence="1">
    <location>
        <begin position="356"/>
        <end position="371"/>
    </location>
</feature>
<feature type="compositionally biased region" description="Basic and acidic residues" evidence="1">
    <location>
        <begin position="385"/>
        <end position="394"/>
    </location>
</feature>
<feature type="region of interest" description="Disordered" evidence="1">
    <location>
        <begin position="1"/>
        <end position="21"/>
    </location>
</feature>
<feature type="region of interest" description="Disordered" evidence="1">
    <location>
        <begin position="318"/>
        <end position="521"/>
    </location>
</feature>